<comment type="caution">
    <text evidence="1">The sequence shown here is derived from an EMBL/GenBank/DDBJ whole genome shotgun (WGS) entry which is preliminary data.</text>
</comment>
<dbReference type="EMBL" id="WVRA01000011">
    <property type="protein sequence ID" value="NOE20650.1"/>
    <property type="molecule type" value="Genomic_DNA"/>
</dbReference>
<reference evidence="1" key="1">
    <citation type="submission" date="2019-12" db="EMBL/GenBank/DDBJ databases">
        <title>Ruegeria JWLKs population differentiation of coral mucus and skeleton niches.</title>
        <authorList>
            <person name="Luo D."/>
        </authorList>
    </citation>
    <scope>NUCLEOTIDE SEQUENCE</scope>
    <source>
        <strain evidence="1">HKCCD6181</strain>
    </source>
</reference>
<organism evidence="1 2">
    <name type="scientific">Ruegeria atlantica</name>
    <dbReference type="NCBI Taxonomy" id="81569"/>
    <lineage>
        <taxon>Bacteria</taxon>
        <taxon>Pseudomonadati</taxon>
        <taxon>Pseudomonadota</taxon>
        <taxon>Alphaproteobacteria</taxon>
        <taxon>Rhodobacterales</taxon>
        <taxon>Roseobacteraceae</taxon>
        <taxon>Ruegeria</taxon>
    </lineage>
</organism>
<sequence>MTQPVPMTELWRGPLLESLHLGHAVICDDTGQIVRSWGDPQSVIYPRSSAKMIQALPLVTSGAAAKYGLTSEHLALTCASHNGAAIHTDRVTAWLDHLGLNEHDLRCGPQEPADTAARDRLILADDTPCQIHNNCSGKHCGFLTLAQHMGAGPEYLEIDHPVQQACLSAVEETSGETSPAYGIDGCSAPNFATSLFGLARSMAWFASAADRSDRSSDAAMQLVAAMVKHPELVAGETRACTELMRAMNGRVAIKTGAEAVFVAIIPEKRMGVALKITDGTTRASECAIAAILVSLGVLEAEHPATRKFMNATQYSRRGLECGVIKPATGFPD</sequence>
<gene>
    <name evidence="1" type="ORF">GS634_21180</name>
</gene>
<dbReference type="AlphaFoldDB" id="A0AA91BQ43"/>
<evidence type="ECO:0000313" key="2">
    <source>
        <dbReference type="Proteomes" id="UP000597886"/>
    </source>
</evidence>
<name>A0AA91BQ43_9RHOB</name>
<dbReference type="PANTHER" id="PTHR42110">
    <property type="entry name" value="L-ASPARAGINASE, PUTATIVE (AFU_ORTHOLOGUE AFUA_3G11890)-RELATED"/>
    <property type="match status" value="1"/>
</dbReference>
<dbReference type="InterPro" id="IPR010349">
    <property type="entry name" value="Asparaginase_II"/>
</dbReference>
<accession>A0AA91BQ43</accession>
<protein>
    <submittedName>
        <fullName evidence="1">Asparaginase</fullName>
    </submittedName>
</protein>
<dbReference type="PANTHER" id="PTHR42110:SF1">
    <property type="entry name" value="L-ASPARAGINASE, PUTATIVE (AFU_ORTHOLOGUE AFUA_3G11890)-RELATED"/>
    <property type="match status" value="1"/>
</dbReference>
<dbReference type="RefSeq" id="WP_171331777.1">
    <property type="nucleotide sequence ID" value="NZ_WVRA01000011.1"/>
</dbReference>
<proteinExistence type="predicted"/>
<dbReference type="Proteomes" id="UP000597886">
    <property type="component" value="Unassembled WGS sequence"/>
</dbReference>
<evidence type="ECO:0000313" key="1">
    <source>
        <dbReference type="EMBL" id="NOE20650.1"/>
    </source>
</evidence>
<dbReference type="Pfam" id="PF06089">
    <property type="entry name" value="Asparaginase_II"/>
    <property type="match status" value="1"/>
</dbReference>